<organism evidence="3 4">
    <name type="scientific">Mycobacterium tuberculosis</name>
    <dbReference type="NCBI Taxonomy" id="1773"/>
    <lineage>
        <taxon>Bacteria</taxon>
        <taxon>Bacillati</taxon>
        <taxon>Actinomycetota</taxon>
        <taxon>Actinomycetes</taxon>
        <taxon>Mycobacteriales</taxon>
        <taxon>Mycobacteriaceae</taxon>
        <taxon>Mycobacterium</taxon>
        <taxon>Mycobacterium tuberculosis complex</taxon>
    </lineage>
</organism>
<dbReference type="EMBL" id="CGCX01001000">
    <property type="protein sequence ID" value="CFR86862.1"/>
    <property type="molecule type" value="Genomic_DNA"/>
</dbReference>
<feature type="transmembrane region" description="Helical" evidence="1">
    <location>
        <begin position="25"/>
        <end position="45"/>
    </location>
</feature>
<reference evidence="4 5" key="1">
    <citation type="submission" date="2015-03" db="EMBL/GenBank/DDBJ databases">
        <authorList>
            <consortium name="Pathogen Informatics"/>
        </authorList>
    </citation>
    <scope>NUCLEOTIDE SEQUENCE [LARGE SCALE GENOMIC DNA]</scope>
    <source>
        <strain evidence="2 5">C09601061</strain>
        <strain evidence="3 4">D00501624</strain>
    </source>
</reference>
<name>A0A655D4S8_MYCTX</name>
<keyword evidence="1" id="KW-0472">Membrane</keyword>
<dbReference type="AlphaFoldDB" id="A0A655D4S8"/>
<gene>
    <name evidence="2" type="ORF">ERS007657_02547</name>
    <name evidence="3" type="ORF">ERS007661_00695</name>
</gene>
<dbReference type="EMBL" id="CQQC01000151">
    <property type="protein sequence ID" value="CNU45378.1"/>
    <property type="molecule type" value="Genomic_DNA"/>
</dbReference>
<dbReference type="Proteomes" id="UP000039217">
    <property type="component" value="Unassembled WGS sequence"/>
</dbReference>
<protein>
    <submittedName>
        <fullName evidence="3">Uncharacterized protein</fullName>
    </submittedName>
</protein>
<evidence type="ECO:0000313" key="5">
    <source>
        <dbReference type="Proteomes" id="UP000046680"/>
    </source>
</evidence>
<dbReference type="Proteomes" id="UP000046680">
    <property type="component" value="Unassembled WGS sequence"/>
</dbReference>
<evidence type="ECO:0000313" key="2">
    <source>
        <dbReference type="EMBL" id="CFR86862.1"/>
    </source>
</evidence>
<evidence type="ECO:0000313" key="4">
    <source>
        <dbReference type="Proteomes" id="UP000039217"/>
    </source>
</evidence>
<evidence type="ECO:0000313" key="3">
    <source>
        <dbReference type="EMBL" id="CNU45378.1"/>
    </source>
</evidence>
<keyword evidence="1" id="KW-0812">Transmembrane</keyword>
<keyword evidence="1" id="KW-1133">Transmembrane helix</keyword>
<sequence length="47" mass="4819">MGPIISLTSTAAGPSKTRIWKPGMVKLFGVVATTVPVMGMSIGTLKS</sequence>
<evidence type="ECO:0000256" key="1">
    <source>
        <dbReference type="SAM" id="Phobius"/>
    </source>
</evidence>
<proteinExistence type="predicted"/>
<accession>A0A655D4S8</accession>